<dbReference type="AlphaFoldDB" id="A0A1H5YBS4"/>
<gene>
    <name evidence="1" type="ORF">SAMN05444390_1011688</name>
</gene>
<name>A0A1H5YBS4_9GAMM</name>
<sequence length="281" mass="29551">MIDLNATQTQTLKLLEEHGPCEAQHLFQKQQTHTTLQALGGTLKSLRQKGLANKNAFIGGVANWYVTATGGQQLAAADKASIHTSSDQVGMSRAAPAAAGASKTPADLAADFTAASAGPKAKVAPTSEPAIDHSDADYEPTLEAWVSGTEPVQETPLLLTETVSAMAGLRDVVVTTEERADDAEPGEAIGGFAADDLEVVSVDELAHPLPVIDSDQEQLQLALDQLRELTNQPTPPRNIHDMIAFNRQGAEVMRQRGGKVAASMMEASANALARFAGVHGE</sequence>
<evidence type="ECO:0000313" key="1">
    <source>
        <dbReference type="EMBL" id="SEG21212.1"/>
    </source>
</evidence>
<dbReference type="EMBL" id="FNVQ01000001">
    <property type="protein sequence ID" value="SEG21212.1"/>
    <property type="molecule type" value="Genomic_DNA"/>
</dbReference>
<proteinExistence type="predicted"/>
<evidence type="ECO:0000313" key="2">
    <source>
        <dbReference type="Proteomes" id="UP000236745"/>
    </source>
</evidence>
<reference evidence="1 2" key="1">
    <citation type="submission" date="2016-10" db="EMBL/GenBank/DDBJ databases">
        <authorList>
            <person name="de Groot N.N."/>
        </authorList>
    </citation>
    <scope>NUCLEOTIDE SEQUENCE [LARGE SCALE GENOMIC DNA]</scope>
    <source>
        <strain evidence="1 2">DSM 22012</strain>
    </source>
</reference>
<protein>
    <submittedName>
        <fullName evidence="1">Uncharacterized protein</fullName>
    </submittedName>
</protein>
<organism evidence="1 2">
    <name type="scientific">Marinobacterium lutimaris</name>
    <dbReference type="NCBI Taxonomy" id="568106"/>
    <lineage>
        <taxon>Bacteria</taxon>
        <taxon>Pseudomonadati</taxon>
        <taxon>Pseudomonadota</taxon>
        <taxon>Gammaproteobacteria</taxon>
        <taxon>Oceanospirillales</taxon>
        <taxon>Oceanospirillaceae</taxon>
        <taxon>Marinobacterium</taxon>
    </lineage>
</organism>
<accession>A0A1H5YBS4</accession>
<keyword evidence="2" id="KW-1185">Reference proteome</keyword>
<dbReference type="RefSeq" id="WP_104002570.1">
    <property type="nucleotide sequence ID" value="NZ_FNVQ01000001.1"/>
</dbReference>
<dbReference type="Proteomes" id="UP000236745">
    <property type="component" value="Unassembled WGS sequence"/>
</dbReference>